<gene>
    <name evidence="1" type="ORF">PS732_02476</name>
</gene>
<sequence length="42" mass="4568">MPTDAITAMAKARANFGYLTEAQDEVHLLRLKNGASGYNQSL</sequence>
<proteinExistence type="predicted"/>
<dbReference type="EMBL" id="CABVIJ010000009">
    <property type="protein sequence ID" value="VVO93373.1"/>
    <property type="molecule type" value="Genomic_DNA"/>
</dbReference>
<evidence type="ECO:0000313" key="1">
    <source>
        <dbReference type="EMBL" id="VVO93373.1"/>
    </source>
</evidence>
<dbReference type="AlphaFoldDB" id="A0ABD7VGF1"/>
<accession>A0ABD7VGF1</accession>
<protein>
    <submittedName>
        <fullName evidence="1">Uncharacterized protein</fullName>
    </submittedName>
</protein>
<comment type="caution">
    <text evidence="1">The sequence shown here is derived from an EMBL/GenBank/DDBJ whole genome shotgun (WGS) entry which is preliminary data.</text>
</comment>
<reference evidence="1 2" key="1">
    <citation type="submission" date="2019-09" db="EMBL/GenBank/DDBJ databases">
        <authorList>
            <person name="Chandra G."/>
            <person name="Truman W A."/>
        </authorList>
    </citation>
    <scope>NUCLEOTIDE SEQUENCE [LARGE SCALE GENOMIC DNA]</scope>
    <source>
        <strain evidence="1">PS732</strain>
    </source>
</reference>
<dbReference type="Proteomes" id="UP000325779">
    <property type="component" value="Unassembled WGS sequence"/>
</dbReference>
<evidence type="ECO:0000313" key="2">
    <source>
        <dbReference type="Proteomes" id="UP000325779"/>
    </source>
</evidence>
<name>A0ABD7VGF1_PSEFL</name>
<organism evidence="1 2">
    <name type="scientific">Pseudomonas fluorescens</name>
    <dbReference type="NCBI Taxonomy" id="294"/>
    <lineage>
        <taxon>Bacteria</taxon>
        <taxon>Pseudomonadati</taxon>
        <taxon>Pseudomonadota</taxon>
        <taxon>Gammaproteobacteria</taxon>
        <taxon>Pseudomonadales</taxon>
        <taxon>Pseudomonadaceae</taxon>
        <taxon>Pseudomonas</taxon>
    </lineage>
</organism>